<dbReference type="Gene3D" id="3.40.50.2300">
    <property type="match status" value="1"/>
</dbReference>
<dbReference type="EMBL" id="JBHUIP010000016">
    <property type="protein sequence ID" value="MFD2265525.1"/>
    <property type="molecule type" value="Genomic_DNA"/>
</dbReference>
<evidence type="ECO:0000256" key="1">
    <source>
        <dbReference type="ARBA" id="ARBA00023125"/>
    </source>
</evidence>
<dbReference type="InterPro" id="IPR013324">
    <property type="entry name" value="RNA_pol_sigma_r3/r4-like"/>
</dbReference>
<gene>
    <name evidence="4" type="ORF">ACFSM5_21665</name>
</gene>
<protein>
    <submittedName>
        <fullName evidence="4">PhyR family response regulator anti-anti-sigma factor</fullName>
    </submittedName>
</protein>
<sequence length="262" mass="27902">MSELQAKLAYYLAPLRRYARALTGDQAQGDRAVVAAVKDLLATPDVADDGQSLKLTLYRLVSQALTAEGELVNAPSLAPGYDGLSWTQRQLIVLTDLEGMTVADASLVLGLSGDVATSLLTQTREQLRKATATDILIIEDEFVIAMDISNLVTTAGHRVVGIASDHMSAVKLAKEKKPGLILADINLGTGGSGNEAVAEILESHDVPVIFVTAYPERLLTGSQIEPNYVLTKPFDPMTLGVATFQALATWRQKLGRSASAAQ</sequence>
<dbReference type="RefSeq" id="WP_379878955.1">
    <property type="nucleotide sequence ID" value="NZ_JBHUIP010000016.1"/>
</dbReference>
<evidence type="ECO:0000313" key="4">
    <source>
        <dbReference type="EMBL" id="MFD2265525.1"/>
    </source>
</evidence>
<keyword evidence="5" id="KW-1185">Reference proteome</keyword>
<accession>A0ABW5E206</accession>
<dbReference type="Pfam" id="PF22029">
    <property type="entry name" value="PhyR_sigma2"/>
    <property type="match status" value="1"/>
</dbReference>
<dbReference type="SUPFAM" id="SSF52172">
    <property type="entry name" value="CheY-like"/>
    <property type="match status" value="1"/>
</dbReference>
<dbReference type="PANTHER" id="PTHR48111">
    <property type="entry name" value="REGULATOR OF RPOS"/>
    <property type="match status" value="1"/>
</dbReference>
<evidence type="ECO:0000256" key="2">
    <source>
        <dbReference type="PROSITE-ProRule" id="PRU00169"/>
    </source>
</evidence>
<feature type="domain" description="Response regulatory" evidence="3">
    <location>
        <begin position="134"/>
        <end position="247"/>
    </location>
</feature>
<dbReference type="PROSITE" id="PS50110">
    <property type="entry name" value="RESPONSE_REGULATORY"/>
    <property type="match status" value="1"/>
</dbReference>
<dbReference type="SUPFAM" id="SSF88659">
    <property type="entry name" value="Sigma3 and sigma4 domains of RNA polymerase sigma factors"/>
    <property type="match status" value="1"/>
</dbReference>
<dbReference type="InterPro" id="IPR011006">
    <property type="entry name" value="CheY-like_superfamily"/>
</dbReference>
<evidence type="ECO:0000259" key="3">
    <source>
        <dbReference type="PROSITE" id="PS50110"/>
    </source>
</evidence>
<dbReference type="Gene3D" id="1.20.140.160">
    <property type="match status" value="1"/>
</dbReference>
<dbReference type="InterPro" id="IPR001789">
    <property type="entry name" value="Sig_transdc_resp-reg_receiver"/>
</dbReference>
<dbReference type="Proteomes" id="UP001597295">
    <property type="component" value="Unassembled WGS sequence"/>
</dbReference>
<reference evidence="5" key="1">
    <citation type="journal article" date="2019" name="Int. J. Syst. Evol. Microbiol.">
        <title>The Global Catalogue of Microorganisms (GCM) 10K type strain sequencing project: providing services to taxonomists for standard genome sequencing and annotation.</title>
        <authorList>
            <consortium name="The Broad Institute Genomics Platform"/>
            <consortium name="The Broad Institute Genome Sequencing Center for Infectious Disease"/>
            <person name="Wu L."/>
            <person name="Ma J."/>
        </authorList>
    </citation>
    <scope>NUCLEOTIDE SEQUENCE [LARGE SCALE GENOMIC DNA]</scope>
    <source>
        <strain evidence="5">CGMCC 1.19062</strain>
    </source>
</reference>
<dbReference type="InterPro" id="IPR053866">
    <property type="entry name" value="PhyR_sigma2"/>
</dbReference>
<comment type="caution">
    <text evidence="4">The sequence shown here is derived from an EMBL/GenBank/DDBJ whole genome shotgun (WGS) entry which is preliminary data.</text>
</comment>
<feature type="modified residue" description="4-aspartylphosphate" evidence="2">
    <location>
        <position position="184"/>
    </location>
</feature>
<proteinExistence type="predicted"/>
<dbReference type="SMART" id="SM00448">
    <property type="entry name" value="REC"/>
    <property type="match status" value="1"/>
</dbReference>
<dbReference type="Pfam" id="PF00072">
    <property type="entry name" value="Response_reg"/>
    <property type="match status" value="1"/>
</dbReference>
<dbReference type="NCBIfam" id="NF006623">
    <property type="entry name" value="PRK09191.1"/>
    <property type="match status" value="1"/>
</dbReference>
<keyword evidence="1" id="KW-0238">DNA-binding</keyword>
<keyword evidence="2" id="KW-0597">Phosphoprotein</keyword>
<name>A0ABW5E206_9PROT</name>
<evidence type="ECO:0000313" key="5">
    <source>
        <dbReference type="Proteomes" id="UP001597295"/>
    </source>
</evidence>
<dbReference type="InterPro" id="IPR039420">
    <property type="entry name" value="WalR-like"/>
</dbReference>
<organism evidence="4 5">
    <name type="scientific">Lacibacterium aquatile</name>
    <dbReference type="NCBI Taxonomy" id="1168082"/>
    <lineage>
        <taxon>Bacteria</taxon>
        <taxon>Pseudomonadati</taxon>
        <taxon>Pseudomonadota</taxon>
        <taxon>Alphaproteobacteria</taxon>
        <taxon>Rhodospirillales</taxon>
        <taxon>Rhodospirillaceae</taxon>
    </lineage>
</organism>
<dbReference type="PANTHER" id="PTHR48111:SF38">
    <property type="entry name" value="TWO-COMPONENT RESPONSE REGULATOR"/>
    <property type="match status" value="1"/>
</dbReference>